<evidence type="ECO:0000313" key="2">
    <source>
        <dbReference type="EMBL" id="PHN96303.1"/>
    </source>
</evidence>
<dbReference type="Proteomes" id="UP000222163">
    <property type="component" value="Unassembled WGS sequence"/>
</dbReference>
<dbReference type="EMBL" id="PDUU01000019">
    <property type="protein sequence ID" value="PHN96303.1"/>
    <property type="molecule type" value="Genomic_DNA"/>
</dbReference>
<reference evidence="2 3" key="1">
    <citation type="journal article" date="2016" name="Nat. Commun.">
        <title>Microbial interactions lead to rapid micro-scale successions on model marine particles.</title>
        <authorList>
            <person name="Datta M.S."/>
            <person name="Sliwerska E."/>
            <person name="Gore J."/>
            <person name="Polz M.F."/>
            <person name="Cordero O.X."/>
        </authorList>
    </citation>
    <scope>NUCLEOTIDE SEQUENCE [LARGE SCALE GENOMIC DNA]</scope>
    <source>
        <strain evidence="2 3">4G03</strain>
    </source>
</reference>
<accession>A0A2G1BQH1</accession>
<dbReference type="RefSeq" id="WP_099216505.1">
    <property type="nucleotide sequence ID" value="NZ_JAUYVU010000003.1"/>
</dbReference>
<reference evidence="1 4" key="3">
    <citation type="submission" date="2023-07" db="EMBL/GenBank/DDBJ databases">
        <title>Genome content predicts the carbon catabolic preferences of heterotrophic bacteria.</title>
        <authorList>
            <person name="Gralka M."/>
        </authorList>
    </citation>
    <scope>NUCLEOTIDE SEQUENCE [LARGE SCALE GENOMIC DNA]</scope>
    <source>
        <strain evidence="1 4">4G03</strain>
    </source>
</reference>
<dbReference type="AlphaFoldDB" id="A0A2G1BQH1"/>
<dbReference type="Proteomes" id="UP001242342">
    <property type="component" value="Unassembled WGS sequence"/>
</dbReference>
<name>A0A2G1BQH1_9FLAO</name>
<gene>
    <name evidence="2" type="ORF">CSC81_14705</name>
    <name evidence="1" type="ORF">Q8W23_05910</name>
</gene>
<accession>A0A497Z0N6</accession>
<evidence type="ECO:0000313" key="4">
    <source>
        <dbReference type="Proteomes" id="UP001242342"/>
    </source>
</evidence>
<dbReference type="EMBL" id="JAUYVU010000003">
    <property type="protein sequence ID" value="MDP2541011.1"/>
    <property type="molecule type" value="Genomic_DNA"/>
</dbReference>
<reference evidence="2" key="2">
    <citation type="submission" date="2017-10" db="EMBL/GenBank/DDBJ databases">
        <authorList>
            <person name="Enke T.N."/>
            <person name="Cordero O.X."/>
        </authorList>
    </citation>
    <scope>NUCLEOTIDE SEQUENCE</scope>
    <source>
        <strain evidence="2">4G03</strain>
    </source>
</reference>
<evidence type="ECO:0008006" key="5">
    <source>
        <dbReference type="Google" id="ProtNLM"/>
    </source>
</evidence>
<keyword evidence="4" id="KW-1185">Reference proteome</keyword>
<sequence>MSNSIKLNFVNKSNDANNSDVVIFQKNVASNFDERHTAWKVIKNPSHGESHPINYSTNFQVAAADSYGNYTPKLAAYDGSAFEMVERASGHTLQPSQHFASNIDEVEVRNNLTRSAIDANCYKDGKLLAIKTNLAPGQKAVFKFNPKLYIGVASGIEEGEILNSAIISKINTEINLFEVQSADIVMTGGGSEPFNFSLENVTYIPVELE</sequence>
<evidence type="ECO:0000313" key="1">
    <source>
        <dbReference type="EMBL" id="MDP2541011.1"/>
    </source>
</evidence>
<proteinExistence type="predicted"/>
<organism evidence="2 3">
    <name type="scientific">Tenacibaculum discolor</name>
    <dbReference type="NCBI Taxonomy" id="361581"/>
    <lineage>
        <taxon>Bacteria</taxon>
        <taxon>Pseudomonadati</taxon>
        <taxon>Bacteroidota</taxon>
        <taxon>Flavobacteriia</taxon>
        <taxon>Flavobacteriales</taxon>
        <taxon>Flavobacteriaceae</taxon>
        <taxon>Tenacibaculum</taxon>
    </lineage>
</organism>
<protein>
    <recommendedName>
        <fullName evidence="5">Aromatic ring-opening dioxygenase LigA</fullName>
    </recommendedName>
</protein>
<comment type="caution">
    <text evidence="2">The sequence shown here is derived from an EMBL/GenBank/DDBJ whole genome shotgun (WGS) entry which is preliminary data.</text>
</comment>
<evidence type="ECO:0000313" key="3">
    <source>
        <dbReference type="Proteomes" id="UP000222163"/>
    </source>
</evidence>